<evidence type="ECO:0000256" key="1">
    <source>
        <dbReference type="SAM" id="MobiDB-lite"/>
    </source>
</evidence>
<dbReference type="EMBL" id="JAVRRG010000015">
    <property type="protein sequence ID" value="KAK5098066.1"/>
    <property type="molecule type" value="Genomic_DNA"/>
</dbReference>
<feature type="compositionally biased region" description="Polar residues" evidence="1">
    <location>
        <begin position="141"/>
        <end position="162"/>
    </location>
</feature>
<feature type="compositionally biased region" description="Polar residues" evidence="1">
    <location>
        <begin position="99"/>
        <end position="121"/>
    </location>
</feature>
<keyword evidence="2" id="KW-0472">Membrane</keyword>
<evidence type="ECO:0000256" key="3">
    <source>
        <dbReference type="SAM" id="SignalP"/>
    </source>
</evidence>
<sequence length="373" mass="39242">MQLFKFTIVFTYCAGALAAARVANNGTAKGTVSVQPSSESSASSTKVEASTAKPSTTVVKVTSRTTKESSSNTNPSTNHVSSKSTGTTTKAKTSKETQVESTFVASEGQPSSATTPKQTGQTSITSNSIASSSSTSGTSSDVNSLPESASGSQAASLESRTTLRPDLTSSSSESHSTPALESTPATDALSGRPQSTAASSAATDTAKPSSYTQQTPSNTMSPQGSSQPTNETATGLRGGPRHCLPGSQCAWKLGVGLSFGSIFTIAGFCVISRRYRRFLAASQVSHREKWHRRGSSEEEDYQTVGYGGGLKMKSMSPAGTPPPQYGRSDELFLPDDVQRIVNRVSEVQLQHHRLPPEIYGSVERKPLLAYRDF</sequence>
<feature type="compositionally biased region" description="Low complexity" evidence="1">
    <location>
        <begin position="81"/>
        <end position="91"/>
    </location>
</feature>
<feature type="signal peptide" evidence="3">
    <location>
        <begin position="1"/>
        <end position="18"/>
    </location>
</feature>
<proteinExistence type="predicted"/>
<feature type="region of interest" description="Disordered" evidence="1">
    <location>
        <begin position="29"/>
        <end position="239"/>
    </location>
</feature>
<comment type="caution">
    <text evidence="4">The sequence shown here is derived from an EMBL/GenBank/DDBJ whole genome shotgun (WGS) entry which is preliminary data.</text>
</comment>
<keyword evidence="5" id="KW-1185">Reference proteome</keyword>
<evidence type="ECO:0000256" key="2">
    <source>
        <dbReference type="SAM" id="Phobius"/>
    </source>
</evidence>
<keyword evidence="3" id="KW-0732">Signal</keyword>
<protein>
    <submittedName>
        <fullName evidence="4">Uncharacterized protein</fullName>
    </submittedName>
</protein>
<dbReference type="Proteomes" id="UP001345013">
    <property type="component" value="Unassembled WGS sequence"/>
</dbReference>
<keyword evidence="2" id="KW-0812">Transmembrane</keyword>
<reference evidence="4 5" key="1">
    <citation type="submission" date="2023-08" db="EMBL/GenBank/DDBJ databases">
        <title>Black Yeasts Isolated from many extreme environments.</title>
        <authorList>
            <person name="Coleine C."/>
            <person name="Stajich J.E."/>
            <person name="Selbmann L."/>
        </authorList>
    </citation>
    <scope>NUCLEOTIDE SEQUENCE [LARGE SCALE GENOMIC DNA]</scope>
    <source>
        <strain evidence="4 5">CCFEE 5885</strain>
    </source>
</reference>
<feature type="compositionally biased region" description="Low complexity" evidence="1">
    <location>
        <begin position="29"/>
        <end position="71"/>
    </location>
</feature>
<feature type="chain" id="PRO_5045397320" evidence="3">
    <location>
        <begin position="19"/>
        <end position="373"/>
    </location>
</feature>
<keyword evidence="2" id="KW-1133">Transmembrane helix</keyword>
<organism evidence="4 5">
    <name type="scientific">Lithohypha guttulata</name>
    <dbReference type="NCBI Taxonomy" id="1690604"/>
    <lineage>
        <taxon>Eukaryota</taxon>
        <taxon>Fungi</taxon>
        <taxon>Dikarya</taxon>
        <taxon>Ascomycota</taxon>
        <taxon>Pezizomycotina</taxon>
        <taxon>Eurotiomycetes</taxon>
        <taxon>Chaetothyriomycetidae</taxon>
        <taxon>Chaetothyriales</taxon>
        <taxon>Trichomeriaceae</taxon>
        <taxon>Lithohypha</taxon>
    </lineage>
</organism>
<gene>
    <name evidence="4" type="ORF">LTR24_001887</name>
</gene>
<feature type="transmembrane region" description="Helical" evidence="2">
    <location>
        <begin position="250"/>
        <end position="271"/>
    </location>
</feature>
<feature type="compositionally biased region" description="Low complexity" evidence="1">
    <location>
        <begin position="195"/>
        <end position="210"/>
    </location>
</feature>
<name>A0ABR0KJB4_9EURO</name>
<feature type="compositionally biased region" description="Low complexity" evidence="1">
    <location>
        <begin position="122"/>
        <end position="140"/>
    </location>
</feature>
<accession>A0ABR0KJB4</accession>
<feature type="compositionally biased region" description="Polar residues" evidence="1">
    <location>
        <begin position="211"/>
        <end position="233"/>
    </location>
</feature>
<evidence type="ECO:0000313" key="4">
    <source>
        <dbReference type="EMBL" id="KAK5098066.1"/>
    </source>
</evidence>
<evidence type="ECO:0000313" key="5">
    <source>
        <dbReference type="Proteomes" id="UP001345013"/>
    </source>
</evidence>